<protein>
    <submittedName>
        <fullName evidence="1">Uncharacterized protein</fullName>
    </submittedName>
</protein>
<name>A0ABW4QGR6_9BACL</name>
<dbReference type="Proteomes" id="UP001597273">
    <property type="component" value="Unassembled WGS sequence"/>
</dbReference>
<sequence>MALDAYLYDRNNKEISRFSWDEKMHSSMFEEIDKVYIQLKYLRKLEDYYSDSTWKGKDIQSLADEFVRYKPYMAEDYHTAIDSIATKLSAPSIYKVTFVAD</sequence>
<dbReference type="RefSeq" id="WP_204892181.1">
    <property type="nucleotide sequence ID" value="NZ_JBHUFW010000004.1"/>
</dbReference>
<accession>A0ABW4QGR6</accession>
<proteinExistence type="predicted"/>
<dbReference type="EMBL" id="JBHUFW010000004">
    <property type="protein sequence ID" value="MFD1862763.1"/>
    <property type="molecule type" value="Genomic_DNA"/>
</dbReference>
<organism evidence="1 2">
    <name type="scientific">Planococcus chinensis</name>
    <dbReference type="NCBI Taxonomy" id="272917"/>
    <lineage>
        <taxon>Bacteria</taxon>
        <taxon>Bacillati</taxon>
        <taxon>Bacillota</taxon>
        <taxon>Bacilli</taxon>
        <taxon>Bacillales</taxon>
        <taxon>Caryophanaceae</taxon>
        <taxon>Planococcus</taxon>
    </lineage>
</organism>
<gene>
    <name evidence="1" type="ORF">ACFSDB_07455</name>
</gene>
<reference evidence="2" key="1">
    <citation type="journal article" date="2019" name="Int. J. Syst. Evol. Microbiol.">
        <title>The Global Catalogue of Microorganisms (GCM) 10K type strain sequencing project: providing services to taxonomists for standard genome sequencing and annotation.</title>
        <authorList>
            <consortium name="The Broad Institute Genomics Platform"/>
            <consortium name="The Broad Institute Genome Sequencing Center for Infectious Disease"/>
            <person name="Wu L."/>
            <person name="Ma J."/>
        </authorList>
    </citation>
    <scope>NUCLEOTIDE SEQUENCE [LARGE SCALE GENOMIC DNA]</scope>
    <source>
        <strain evidence="2">CGMCC 1.15475</strain>
    </source>
</reference>
<keyword evidence="2" id="KW-1185">Reference proteome</keyword>
<evidence type="ECO:0000313" key="1">
    <source>
        <dbReference type="EMBL" id="MFD1862763.1"/>
    </source>
</evidence>
<comment type="caution">
    <text evidence="1">The sequence shown here is derived from an EMBL/GenBank/DDBJ whole genome shotgun (WGS) entry which is preliminary data.</text>
</comment>
<evidence type="ECO:0000313" key="2">
    <source>
        <dbReference type="Proteomes" id="UP001597273"/>
    </source>
</evidence>